<sequence>NIADISSLGATEIGYLDVAISSRSSHNAAAIWAVATRNLTSQAFPFTNPGAALDVSNIRTAAYGQYNTEMARITANVATEAKQNTIDGIVDDIKAKTVNLPAANVDVSGFITWVTLTHTTTEGDISALFSTDLTGTTRRSYAVYIDLTGCEADGAAWTTCTVRVKIDFGVGDAYRTVDKKAIAKTDVAAAAEPGVPIDVPATAKNVQITLQFDVQLAADATIYYSYVKEALE</sequence>
<dbReference type="EMBL" id="BARU01039404">
    <property type="protein sequence ID" value="GAH80734.1"/>
    <property type="molecule type" value="Genomic_DNA"/>
</dbReference>
<proteinExistence type="predicted"/>
<feature type="non-terminal residue" evidence="1">
    <location>
        <position position="1"/>
    </location>
</feature>
<comment type="caution">
    <text evidence="1">The sequence shown here is derived from an EMBL/GenBank/DDBJ whole genome shotgun (WGS) entry which is preliminary data.</text>
</comment>
<dbReference type="AlphaFoldDB" id="X1JR29"/>
<accession>X1JR29</accession>
<evidence type="ECO:0000313" key="1">
    <source>
        <dbReference type="EMBL" id="GAH80734.1"/>
    </source>
</evidence>
<protein>
    <submittedName>
        <fullName evidence="1">Uncharacterized protein</fullName>
    </submittedName>
</protein>
<name>X1JR29_9ZZZZ</name>
<gene>
    <name evidence="1" type="ORF">S03H2_61081</name>
</gene>
<organism evidence="1">
    <name type="scientific">marine sediment metagenome</name>
    <dbReference type="NCBI Taxonomy" id="412755"/>
    <lineage>
        <taxon>unclassified sequences</taxon>
        <taxon>metagenomes</taxon>
        <taxon>ecological metagenomes</taxon>
    </lineage>
</organism>
<reference evidence="1" key="1">
    <citation type="journal article" date="2014" name="Front. Microbiol.">
        <title>High frequency of phylogenetically diverse reductive dehalogenase-homologous genes in deep subseafloor sedimentary metagenomes.</title>
        <authorList>
            <person name="Kawai M."/>
            <person name="Futagami T."/>
            <person name="Toyoda A."/>
            <person name="Takaki Y."/>
            <person name="Nishi S."/>
            <person name="Hori S."/>
            <person name="Arai W."/>
            <person name="Tsubouchi T."/>
            <person name="Morono Y."/>
            <person name="Uchiyama I."/>
            <person name="Ito T."/>
            <person name="Fujiyama A."/>
            <person name="Inagaki F."/>
            <person name="Takami H."/>
        </authorList>
    </citation>
    <scope>NUCLEOTIDE SEQUENCE</scope>
    <source>
        <strain evidence="1">Expedition CK06-06</strain>
    </source>
</reference>